<feature type="transmembrane region" description="Helical" evidence="1">
    <location>
        <begin position="40"/>
        <end position="57"/>
    </location>
</feature>
<dbReference type="GO" id="GO:0070073">
    <property type="term" value="P:clustering of voltage-gated calcium channels"/>
    <property type="evidence" value="ECO:0007669"/>
    <property type="project" value="TreeGrafter"/>
</dbReference>
<dbReference type="PANTHER" id="PTHR35270">
    <property type="entry name" value="FUSELESS, ISOFORM A"/>
    <property type="match status" value="1"/>
</dbReference>
<dbReference type="GO" id="GO:0042734">
    <property type="term" value="C:presynaptic membrane"/>
    <property type="evidence" value="ECO:0007669"/>
    <property type="project" value="TreeGrafter"/>
</dbReference>
<gene>
    <name evidence="3" type="primary">LOC116412650</name>
</gene>
<proteinExistence type="predicted"/>
<feature type="transmembrane region" description="Helical" evidence="1">
    <location>
        <begin position="77"/>
        <end position="94"/>
    </location>
</feature>
<organism evidence="2 3">
    <name type="scientific">Galleria mellonella</name>
    <name type="common">Greater wax moth</name>
    <dbReference type="NCBI Taxonomy" id="7137"/>
    <lineage>
        <taxon>Eukaryota</taxon>
        <taxon>Metazoa</taxon>
        <taxon>Ecdysozoa</taxon>
        <taxon>Arthropoda</taxon>
        <taxon>Hexapoda</taxon>
        <taxon>Insecta</taxon>
        <taxon>Pterygota</taxon>
        <taxon>Neoptera</taxon>
        <taxon>Endopterygota</taxon>
        <taxon>Lepidoptera</taxon>
        <taxon>Glossata</taxon>
        <taxon>Ditrysia</taxon>
        <taxon>Pyraloidea</taxon>
        <taxon>Pyralidae</taxon>
        <taxon>Galleriinae</taxon>
        <taxon>Galleria</taxon>
    </lineage>
</organism>
<evidence type="ECO:0000313" key="3">
    <source>
        <dbReference type="RefSeq" id="XP_031762875.2"/>
    </source>
</evidence>
<dbReference type="Pfam" id="PF15993">
    <property type="entry name" value="Fuseless"/>
    <property type="match status" value="1"/>
</dbReference>
<keyword evidence="1" id="KW-0812">Transmembrane</keyword>
<name>A0A6J3BT33_GALME</name>
<dbReference type="KEGG" id="gmw:116412650"/>
<evidence type="ECO:0000313" key="2">
    <source>
        <dbReference type="Proteomes" id="UP001652740"/>
    </source>
</evidence>
<keyword evidence="1" id="KW-1133">Transmembrane helix</keyword>
<protein>
    <submittedName>
        <fullName evidence="3">Uncharacterized protein LOC116412650</fullName>
    </submittedName>
</protein>
<dbReference type="InParanoid" id="A0A6J3BT33"/>
<dbReference type="AlphaFoldDB" id="A0A6J3BT33"/>
<dbReference type="GeneID" id="116412650"/>
<keyword evidence="1" id="KW-0472">Membrane</keyword>
<dbReference type="GO" id="GO:0007274">
    <property type="term" value="P:neuromuscular synaptic transmission"/>
    <property type="evidence" value="ECO:0007669"/>
    <property type="project" value="TreeGrafter"/>
</dbReference>
<dbReference type="PANTHER" id="PTHR35270:SF2">
    <property type="entry name" value="FUSELESS, ISOFORM A"/>
    <property type="match status" value="1"/>
</dbReference>
<evidence type="ECO:0000256" key="1">
    <source>
        <dbReference type="SAM" id="Phobius"/>
    </source>
</evidence>
<sequence>MIISPFCRNRSQLLARSTGAWSKEGGGAGRWLRERVLSRVYTYIFILSCIMHWRGGWGLLDAAIVALLPNDDDPHRPVLMAAVTIFFYVSIAGLRSSRNLLASPYFLVTDGKEPTYLFTTRFKKAFPKMCSEL</sequence>
<dbReference type="GO" id="GO:0007270">
    <property type="term" value="P:neuron-neuron synaptic transmission"/>
    <property type="evidence" value="ECO:0007669"/>
    <property type="project" value="TreeGrafter"/>
</dbReference>
<accession>A0A6J3BT33</accession>
<dbReference type="InterPro" id="IPR032751">
    <property type="entry name" value="Fuseless"/>
</dbReference>
<dbReference type="RefSeq" id="XP_031762875.2">
    <property type="nucleotide sequence ID" value="XM_031907015.2"/>
</dbReference>
<reference evidence="3" key="1">
    <citation type="submission" date="2025-08" db="UniProtKB">
        <authorList>
            <consortium name="RefSeq"/>
        </authorList>
    </citation>
    <scope>IDENTIFICATION</scope>
    <source>
        <tissue evidence="3">Whole larvae</tissue>
    </source>
</reference>
<dbReference type="Proteomes" id="UP001652740">
    <property type="component" value="Unplaced"/>
</dbReference>
<keyword evidence="2" id="KW-1185">Reference proteome</keyword>